<dbReference type="InterPro" id="IPR011008">
    <property type="entry name" value="Dimeric_a/b-barrel"/>
</dbReference>
<feature type="region of interest" description="Disordered" evidence="2">
    <location>
        <begin position="86"/>
        <end position="116"/>
    </location>
</feature>
<protein>
    <recommendedName>
        <fullName evidence="3">YCII-related domain-containing protein</fullName>
    </recommendedName>
</protein>
<dbReference type="InterPro" id="IPR005545">
    <property type="entry name" value="YCII"/>
</dbReference>
<comment type="caution">
    <text evidence="4">The sequence shown here is derived from an EMBL/GenBank/DDBJ whole genome shotgun (WGS) entry which is preliminary data.</text>
</comment>
<sequence length="116" mass="12063">MFVIVFRYRASLETIDALKDAHYSNPRGVFATGLARFAGPLEPRTGGLVLAEGERSAVEAAVASDPFVTSGVATAEILQFRPTWPPEQAATVSTGSRNAASAATAACHGPHPRPAG</sequence>
<dbReference type="RefSeq" id="WP_345051510.1">
    <property type="nucleotide sequence ID" value="NZ_BAAAVM010000037.1"/>
</dbReference>
<keyword evidence="5" id="KW-1185">Reference proteome</keyword>
<dbReference type="Proteomes" id="UP001500893">
    <property type="component" value="Unassembled WGS sequence"/>
</dbReference>
<feature type="domain" description="YCII-related" evidence="3">
    <location>
        <begin position="3"/>
        <end position="80"/>
    </location>
</feature>
<name>A0ABP6NAM6_9ACTN</name>
<dbReference type="Gene3D" id="3.30.70.1060">
    <property type="entry name" value="Dimeric alpha+beta barrel"/>
    <property type="match status" value="1"/>
</dbReference>
<dbReference type="SUPFAM" id="SSF54909">
    <property type="entry name" value="Dimeric alpha+beta barrel"/>
    <property type="match status" value="1"/>
</dbReference>
<evidence type="ECO:0000256" key="1">
    <source>
        <dbReference type="ARBA" id="ARBA00007689"/>
    </source>
</evidence>
<evidence type="ECO:0000313" key="4">
    <source>
        <dbReference type="EMBL" id="GAA3141863.1"/>
    </source>
</evidence>
<reference evidence="5" key="1">
    <citation type="journal article" date="2019" name="Int. J. Syst. Evol. Microbiol.">
        <title>The Global Catalogue of Microorganisms (GCM) 10K type strain sequencing project: providing services to taxonomists for standard genome sequencing and annotation.</title>
        <authorList>
            <consortium name="The Broad Institute Genomics Platform"/>
            <consortium name="The Broad Institute Genome Sequencing Center for Infectious Disease"/>
            <person name="Wu L."/>
            <person name="Ma J."/>
        </authorList>
    </citation>
    <scope>NUCLEOTIDE SEQUENCE [LARGE SCALE GENOMIC DNA]</scope>
    <source>
        <strain evidence="5">JCM 11574</strain>
    </source>
</reference>
<proteinExistence type="inferred from homology"/>
<dbReference type="EMBL" id="BAAAVM010000037">
    <property type="protein sequence ID" value="GAA3141863.1"/>
    <property type="molecule type" value="Genomic_DNA"/>
</dbReference>
<evidence type="ECO:0000256" key="2">
    <source>
        <dbReference type="SAM" id="MobiDB-lite"/>
    </source>
</evidence>
<dbReference type="Pfam" id="PF03795">
    <property type="entry name" value="YCII"/>
    <property type="match status" value="1"/>
</dbReference>
<evidence type="ECO:0000313" key="5">
    <source>
        <dbReference type="Proteomes" id="UP001500893"/>
    </source>
</evidence>
<accession>A0ABP6NAM6</accession>
<evidence type="ECO:0000259" key="3">
    <source>
        <dbReference type="Pfam" id="PF03795"/>
    </source>
</evidence>
<organism evidence="4 5">
    <name type="scientific">Streptomyces rameus</name>
    <dbReference type="NCBI Taxonomy" id="68261"/>
    <lineage>
        <taxon>Bacteria</taxon>
        <taxon>Bacillati</taxon>
        <taxon>Actinomycetota</taxon>
        <taxon>Actinomycetes</taxon>
        <taxon>Kitasatosporales</taxon>
        <taxon>Streptomycetaceae</taxon>
        <taxon>Streptomyces</taxon>
    </lineage>
</organism>
<gene>
    <name evidence="4" type="ORF">GCM10010521_30560</name>
</gene>
<comment type="similarity">
    <text evidence="1">Belongs to the YciI family.</text>
</comment>